<name>A0AC34R3K5_9BILA</name>
<dbReference type="Proteomes" id="UP000887576">
    <property type="component" value="Unplaced"/>
</dbReference>
<accession>A0AC34R3K5</accession>
<evidence type="ECO:0000313" key="1">
    <source>
        <dbReference type="Proteomes" id="UP000887576"/>
    </source>
</evidence>
<sequence>MRCMRLILLFVLIGSTIGVVDDLFDFSDRFDQWVATVEDLVAGSDANGGDCKLYQGLVNISATCSSQLSASQNTVLQNMIAQVKVALATTGLTNEQRLFKAGMFIENFRYAHANVFNVIRHHNILNWTSLHTLSYVIVVKQQKYVQNMISLTSSGSCPYFDALRAVAPATNNDTCVKIVDDLIQKTLTPIACNGSLTLFERAVAFYNEMAMSLEKCPALISLSIDLEISGFGNIAQYFSILKANERLTLPQTTLTTGIFPDVPVINHLMHRLGELITNDINAAIQLNQFMARVNQTFETMTDPKQRQDFLADYTIEWYDFDANLTESVFYDIDLGNYETFWDHIFLSAYTPLTQNGPVPPCPTTAVVTNTCSGKVTTTVTTTTTVTISDPDGTCSVCDQTCSG</sequence>
<proteinExistence type="predicted"/>
<dbReference type="WBParaSite" id="JU765_v2.g3203.t1">
    <property type="protein sequence ID" value="JU765_v2.g3203.t1"/>
    <property type="gene ID" value="JU765_v2.g3203"/>
</dbReference>
<protein>
    <submittedName>
        <fullName evidence="2">Secreted protein</fullName>
    </submittedName>
</protein>
<reference evidence="2" key="1">
    <citation type="submission" date="2022-11" db="UniProtKB">
        <authorList>
            <consortium name="WormBaseParasite"/>
        </authorList>
    </citation>
    <scope>IDENTIFICATION</scope>
</reference>
<organism evidence="1 2">
    <name type="scientific">Panagrolaimus sp. JU765</name>
    <dbReference type="NCBI Taxonomy" id="591449"/>
    <lineage>
        <taxon>Eukaryota</taxon>
        <taxon>Metazoa</taxon>
        <taxon>Ecdysozoa</taxon>
        <taxon>Nematoda</taxon>
        <taxon>Chromadorea</taxon>
        <taxon>Rhabditida</taxon>
        <taxon>Tylenchina</taxon>
        <taxon>Panagrolaimomorpha</taxon>
        <taxon>Panagrolaimoidea</taxon>
        <taxon>Panagrolaimidae</taxon>
        <taxon>Panagrolaimus</taxon>
    </lineage>
</organism>
<evidence type="ECO:0000313" key="2">
    <source>
        <dbReference type="WBParaSite" id="JU765_v2.g3203.t1"/>
    </source>
</evidence>